<sequence>MLSLAVFLAELLVLLSQVPCPGFAFRSVRDTCPSTSGVLPNLDLGLPPNSTVLVSGYLPKPGNWYCNTGLSSYQNVHGAFWSYYSHGTNVAIGVSSNNSPNDLALYAFHSNNGGYFYLRICKWSRPGLNWVTQQTSGACVVNRKFRFVFAHAQSQVIGLTWSSNVVTFYGVRNVYRYYVHNKWDRVDVRCELAPTCAINPVNSTTTFNVTTNGQGLITNYTVCAGCNGFPEHIFAVVEGGYIPREFGLQNWYILSNASTVLDGRVVVNQPLRVYCLWPVPVLTATDKPIYFNMALNENMRCNGYRYNRDVSHLRFALNFTHQQVLNGVHNIDFLGETFNFTFTCTNDTEITKGERMVPFGFIDTVYRCFVFFDAGNGTVNKFVGILPPVVREIVVSKYGTVYINGVNMVTLPPIESVVFNVTSTVGSDFWTVAFTEMAEVMVDINSTHIADILYCDTPVNKLKCQQLTYSLDDGFYTTTNVYTREVPRTYVALPYHATHSVINITAYFTADMRDDQYFINGVNGTVCVNTTQFTVQTLLTGSTGARTDVVNLDCPFTLDSLNNYLSFGSICFSTYSVGGGCRIRFDKVFLSYPRPWKILTIVYTPGDRTTGVRKASGGIFDPSELYTGVCTDYTIYGIAGRGVINPLNTTIIAGLYYTSPSGQLLGCKNATTGDIYSVRPCELSSQAAVYQNVIVGVMTASANESFGFENVTETPKFYYHSNGSTQCKNPVLTYGSVGVCPDGSLVVVETRSGSATPVSPIVTGNITVPSNFTVSVQVEYLQMYMQPVSVDCNMYVCGGNPHCLRLLSQYASACRTIEESLQLSARLESVEVANTISVSSEALQLANVTNFDAYNVSVLLPRANGKSVIEDLLFEKVVTSGLGTVDQDYKQCIKDRGVGDVADVACAQYYNGIMVLPGVVDDVKMALYTASLTGGMVLAGITAGASIPFSLAVQSRLNYVALQTDVLNRNQEILAQSFNSALSNITEAFSEVNHALQETSDAINTVAQALGKVQTVVNEQGQALSQLTRQLSSNFQAISNSIEDIYNRLDGLAADAQVDRLITGRIGALNAFVSQTLTKYTEVRSSRQLAIQKLNECVKSQSARFGFCGNGTHLFSIANAAPNGIMLFHTVLLPSEYVTVQAWAGICIDASVGLILRDFKTTLFRTDEYYITSRDMFEPRKPVQADFIRIANCSVTYLNISSSELGDVIPDYIDVNKTLENLEQNRPNFTLPELEIERFNNTYLNLSGEIAILQQKSESLYNSTVKLQELIERINNSYVDLELLNRIESYVKWPWYVWLAIILVMILFSFLMLYCCCMTGCCGCCSCLANSCLDCRGKRLQQYEVEKVHIQ</sequence>
<evidence type="ECO:0000256" key="14">
    <source>
        <dbReference type="SAM" id="Phobius"/>
    </source>
</evidence>
<evidence type="ECO:0000259" key="15">
    <source>
        <dbReference type="PROSITE" id="PS51923"/>
    </source>
</evidence>
<keyword evidence="3" id="KW-0732">Signal</keyword>
<dbReference type="InterPro" id="IPR002551">
    <property type="entry name" value="Spike_S1_CoV"/>
</dbReference>
<keyword evidence="9" id="KW-0843">Virulence</keyword>
<dbReference type="GO" id="GO:0075509">
    <property type="term" value="P:endocytosis involved in viral entry into host cell"/>
    <property type="evidence" value="ECO:0007669"/>
    <property type="project" value="InterPro"/>
</dbReference>
<evidence type="ECO:0000256" key="6">
    <source>
        <dbReference type="ARBA" id="ARBA00022870"/>
    </source>
</evidence>
<dbReference type="PROSITE" id="PS51923">
    <property type="entry name" value="COV_S2_HR1"/>
    <property type="match status" value="1"/>
</dbReference>
<feature type="domain" description="Coronavirus spike (S) glycoprotein S2 subunit heptad repeat 1 (HR1) region profile" evidence="15">
    <location>
        <begin position="947"/>
        <end position="1066"/>
    </location>
</feature>
<dbReference type="Pfam" id="PF19214">
    <property type="entry name" value="CoV_S2_C"/>
    <property type="match status" value="1"/>
</dbReference>
<dbReference type="EMBL" id="OQ175191">
    <property type="protein sequence ID" value="WCC62702.1"/>
    <property type="molecule type" value="Genomic_RNA"/>
</dbReference>
<gene>
    <name evidence="17" type="primary">S</name>
</gene>
<name>A0AA49EC66_9NIDO</name>
<dbReference type="GO" id="GO:0039654">
    <property type="term" value="P:fusion of virus membrane with host endosome membrane"/>
    <property type="evidence" value="ECO:0007669"/>
    <property type="project" value="InterPro"/>
</dbReference>
<dbReference type="GO" id="GO:0055036">
    <property type="term" value="C:virion membrane"/>
    <property type="evidence" value="ECO:0007669"/>
    <property type="project" value="UniProtKB-SubCell"/>
</dbReference>
<dbReference type="InterPro" id="IPR043473">
    <property type="entry name" value="S2_sf_CoV"/>
</dbReference>
<keyword evidence="13" id="KW-1160">Virus entry into host cell</keyword>
<evidence type="ECO:0000256" key="9">
    <source>
        <dbReference type="ARBA" id="ARBA00023026"/>
    </source>
</evidence>
<evidence type="ECO:0000313" key="17">
    <source>
        <dbReference type="EMBL" id="WCC62702.1"/>
    </source>
</evidence>
<dbReference type="InterPro" id="IPR043607">
    <property type="entry name" value="CoV_S1_C"/>
</dbReference>
<evidence type="ECO:0000256" key="5">
    <source>
        <dbReference type="ARBA" id="ARBA00022844"/>
    </source>
</evidence>
<keyword evidence="1" id="KW-0945">Host-virus interaction</keyword>
<keyword evidence="6" id="KW-1043">Host membrane</keyword>
<evidence type="ECO:0000259" key="16">
    <source>
        <dbReference type="PROSITE" id="PS51924"/>
    </source>
</evidence>
<feature type="domain" description="Coronavirus spike (S) glycoprotein S2 subunit heptad repeat 2 (HR2) region profile" evidence="16">
    <location>
        <begin position="1210"/>
        <end position="1306"/>
    </location>
</feature>
<accession>A0AA49EC66</accession>
<keyword evidence="7" id="KW-0261">Viral envelope protein</keyword>
<evidence type="ECO:0000256" key="3">
    <source>
        <dbReference type="ARBA" id="ARBA00022729"/>
    </source>
</evidence>
<dbReference type="Pfam" id="PF01601">
    <property type="entry name" value="CoV_S2"/>
    <property type="match status" value="1"/>
</dbReference>
<dbReference type="PROSITE" id="PS51924">
    <property type="entry name" value="COV_S2_HR2"/>
    <property type="match status" value="1"/>
</dbReference>
<dbReference type="Gene3D" id="1.20.5.300">
    <property type="match status" value="2"/>
</dbReference>
<keyword evidence="8 14" id="KW-1133">Transmembrane helix</keyword>
<dbReference type="InterPro" id="IPR044873">
    <property type="entry name" value="Spike_S2_CoV_HR1"/>
</dbReference>
<dbReference type="Pfam" id="PF01600">
    <property type="entry name" value="CoV_S1"/>
    <property type="match status" value="1"/>
</dbReference>
<dbReference type="CDD" id="cd22369">
    <property type="entry name" value="alphaCoV_Spike_SD1-2_S1-S2_S2"/>
    <property type="match status" value="1"/>
</dbReference>
<dbReference type="GO" id="GO:0044173">
    <property type="term" value="C:host cell endoplasmic reticulum-Golgi intermediate compartment membrane"/>
    <property type="evidence" value="ECO:0007669"/>
    <property type="project" value="UniProtKB-SubCell"/>
</dbReference>
<protein>
    <submittedName>
        <fullName evidence="17">Spike glycoprotein</fullName>
    </submittedName>
</protein>
<evidence type="ECO:0000256" key="1">
    <source>
        <dbReference type="ARBA" id="ARBA00022581"/>
    </source>
</evidence>
<evidence type="ECO:0000256" key="10">
    <source>
        <dbReference type="ARBA" id="ARBA00023054"/>
    </source>
</evidence>
<evidence type="ECO:0000256" key="4">
    <source>
        <dbReference type="ARBA" id="ARBA00022804"/>
    </source>
</evidence>
<keyword evidence="12" id="KW-0325">Glycoprotein</keyword>
<keyword evidence="11 14" id="KW-0472">Membrane</keyword>
<evidence type="ECO:0000256" key="12">
    <source>
        <dbReference type="ARBA" id="ARBA00023180"/>
    </source>
</evidence>
<dbReference type="GO" id="GO:0016020">
    <property type="term" value="C:membrane"/>
    <property type="evidence" value="ECO:0007669"/>
    <property type="project" value="InterPro"/>
</dbReference>
<dbReference type="SUPFAM" id="SSF111474">
    <property type="entry name" value="Coronavirus S2 glycoprotein"/>
    <property type="match status" value="2"/>
</dbReference>
<evidence type="ECO:0000256" key="11">
    <source>
        <dbReference type="ARBA" id="ARBA00023136"/>
    </source>
</evidence>
<evidence type="ECO:0000256" key="7">
    <source>
        <dbReference type="ARBA" id="ARBA00022879"/>
    </source>
</evidence>
<proteinExistence type="predicted"/>
<dbReference type="InterPro" id="IPR002552">
    <property type="entry name" value="Spike_S2_CoV"/>
</dbReference>
<keyword evidence="4" id="KW-1161">Viral attachment to host cell</keyword>
<dbReference type="InterPro" id="IPR043614">
    <property type="entry name" value="Spike_S2_CoV_C"/>
</dbReference>
<dbReference type="Pfam" id="PF19209">
    <property type="entry name" value="CoV_S1_C"/>
    <property type="match status" value="1"/>
</dbReference>
<dbReference type="InterPro" id="IPR044874">
    <property type="entry name" value="Spike_S2_CoV_HR2"/>
</dbReference>
<keyword evidence="5" id="KW-0946">Virion</keyword>
<evidence type="ECO:0000256" key="2">
    <source>
        <dbReference type="ARBA" id="ARBA00022692"/>
    </source>
</evidence>
<dbReference type="GO" id="GO:0046813">
    <property type="term" value="P:receptor-mediated virion attachment to host cell"/>
    <property type="evidence" value="ECO:0007669"/>
    <property type="project" value="InterPro"/>
</dbReference>
<dbReference type="Gene3D" id="2.60.40.3130">
    <property type="match status" value="1"/>
</dbReference>
<dbReference type="GO" id="GO:0019064">
    <property type="term" value="P:fusion of virus membrane with host plasma membrane"/>
    <property type="evidence" value="ECO:0007669"/>
    <property type="project" value="InterPro"/>
</dbReference>
<organism evidence="17">
    <name type="scientific">Bat Coronavirus RaGD19</name>
    <dbReference type="NCBI Taxonomy" id="3018879"/>
    <lineage>
        <taxon>Viruses</taxon>
        <taxon>Riboviria</taxon>
        <taxon>Orthornavirae</taxon>
        <taxon>Pisuviricota</taxon>
        <taxon>Pisoniviricetes</taxon>
        <taxon>Nidovirales</taxon>
        <taxon>Cornidovirineae</taxon>
        <taxon>Coronaviridae</taxon>
        <taxon>Orthocoronavirinae</taxon>
    </lineage>
</organism>
<evidence type="ECO:0000256" key="8">
    <source>
        <dbReference type="ARBA" id="ARBA00022989"/>
    </source>
</evidence>
<keyword evidence="10" id="KW-0175">Coiled coil</keyword>
<keyword evidence="2 14" id="KW-0812">Transmembrane</keyword>
<evidence type="ECO:0000256" key="13">
    <source>
        <dbReference type="ARBA" id="ARBA00023296"/>
    </source>
</evidence>
<reference evidence="17" key="1">
    <citation type="submission" date="2023-01" db="EMBL/GenBank/DDBJ databases">
        <title>Panoramic Analysis of Coronaviruses Carried by Representative Bat Species in Southern China to Better Understand the Coronavirus Sphere.</title>
        <authorList>
            <person name="Han Y."/>
            <person name="Xu P."/>
            <person name="Wang Y."/>
            <person name="Zhao W."/>
            <person name="Wang J."/>
            <person name="Jin Q."/>
            <person name="Wu Z."/>
        </authorList>
    </citation>
    <scope>NUCLEOTIDE SEQUENCE</scope>
    <source>
        <strain evidence="17">BtRa-AlphaCoV/GD2019-Q20</strain>
    </source>
</reference>
<dbReference type="GO" id="GO:0019031">
    <property type="term" value="C:viral envelope"/>
    <property type="evidence" value="ECO:0007669"/>
    <property type="project" value="UniProtKB-KW"/>
</dbReference>
<feature type="transmembrane region" description="Helical" evidence="14">
    <location>
        <begin position="1295"/>
        <end position="1314"/>
    </location>
</feature>